<keyword evidence="1" id="KW-1133">Transmembrane helix</keyword>
<dbReference type="RefSeq" id="WP_255841616.1">
    <property type="nucleotide sequence ID" value="NZ_CP094358.1"/>
</dbReference>
<proteinExistence type="predicted"/>
<name>A0A9E6ZWD6_9FLAO</name>
<keyword evidence="1" id="KW-0812">Transmembrane</keyword>
<sequence length="235" mass="26917">MNNVLSLIGVIVLVGSVPLTIYLYLKYKEKLLDITKKDIVEILSTQIGERGGCNMFEIQTIINSKTRENKLDPRKIKLNEIIEDLVVYIIVNHPPGGNTTKEEILHELKNIYLKQNEILGAIDKVEKHMQDETPDTVTDKKVEGEIRRMIEKKREQIISDMQSDSKKTSALFGFLAIIVILVGSVLIMIIKKEEDKYLAEHIIDFLSEHTTYIFIFIGALSLLITYFIVVSRLKK</sequence>
<dbReference type="AlphaFoldDB" id="A0A9E6ZWD6"/>
<gene>
    <name evidence="2" type="ORF">MQE35_11865</name>
</gene>
<keyword evidence="1" id="KW-0472">Membrane</keyword>
<keyword evidence="3" id="KW-1185">Reference proteome</keyword>
<feature type="transmembrane region" description="Helical" evidence="1">
    <location>
        <begin position="170"/>
        <end position="190"/>
    </location>
</feature>
<protein>
    <submittedName>
        <fullName evidence="2">Uncharacterized protein</fullName>
    </submittedName>
</protein>
<dbReference type="EMBL" id="CP094358">
    <property type="protein sequence ID" value="UOB16432.1"/>
    <property type="molecule type" value="Genomic_DNA"/>
</dbReference>
<evidence type="ECO:0000256" key="1">
    <source>
        <dbReference type="SAM" id="Phobius"/>
    </source>
</evidence>
<reference evidence="2" key="1">
    <citation type="submission" date="2022-03" db="EMBL/GenBank/DDBJ databases">
        <title>Description of Abyssus ytuae gen. nov., sp. nov., a novel member of the family Flavobacteriaceae isolated from the sediment of Mariana Trench.</title>
        <authorList>
            <person name="Zhang J."/>
            <person name="Xu X."/>
        </authorList>
    </citation>
    <scope>NUCLEOTIDE SEQUENCE</scope>
    <source>
        <strain evidence="2">MT3330</strain>
    </source>
</reference>
<evidence type="ECO:0000313" key="2">
    <source>
        <dbReference type="EMBL" id="UOB16432.1"/>
    </source>
</evidence>
<dbReference type="Proteomes" id="UP000831290">
    <property type="component" value="Chromosome"/>
</dbReference>
<dbReference type="KEGG" id="fbm:MQE35_11865"/>
<feature type="transmembrane region" description="Helical" evidence="1">
    <location>
        <begin position="6"/>
        <end position="25"/>
    </location>
</feature>
<organism evidence="2 3">
    <name type="scientific">Abyssalbus ytuae</name>
    <dbReference type="NCBI Taxonomy" id="2926907"/>
    <lineage>
        <taxon>Bacteria</taxon>
        <taxon>Pseudomonadati</taxon>
        <taxon>Bacteroidota</taxon>
        <taxon>Flavobacteriia</taxon>
        <taxon>Flavobacteriales</taxon>
        <taxon>Flavobacteriaceae</taxon>
        <taxon>Abyssalbus</taxon>
    </lineage>
</organism>
<evidence type="ECO:0000313" key="3">
    <source>
        <dbReference type="Proteomes" id="UP000831290"/>
    </source>
</evidence>
<accession>A0A9E6ZWD6</accession>
<feature type="transmembrane region" description="Helical" evidence="1">
    <location>
        <begin position="210"/>
        <end position="229"/>
    </location>
</feature>